<dbReference type="OrthoDB" id="9780299at2"/>
<evidence type="ECO:0000313" key="11">
    <source>
        <dbReference type="Proteomes" id="UP000266677"/>
    </source>
</evidence>
<evidence type="ECO:0000313" key="10">
    <source>
        <dbReference type="EMBL" id="RJO73751.1"/>
    </source>
</evidence>
<feature type="compositionally biased region" description="Basic and acidic residues" evidence="6">
    <location>
        <begin position="72"/>
        <end position="81"/>
    </location>
</feature>
<feature type="domain" description="RNA polymerase sigma-70 region 2" evidence="7">
    <location>
        <begin position="11"/>
        <end position="74"/>
    </location>
</feature>
<feature type="region of interest" description="Disordered" evidence="6">
    <location>
        <begin position="72"/>
        <end position="102"/>
    </location>
</feature>
<keyword evidence="5" id="KW-0804">Transcription</keyword>
<dbReference type="Pfam" id="PF20239">
    <property type="entry name" value="DUF6596"/>
    <property type="match status" value="1"/>
</dbReference>
<dbReference type="InterPro" id="IPR013325">
    <property type="entry name" value="RNA_pol_sigma_r2"/>
</dbReference>
<dbReference type="EMBL" id="QZFU01000023">
    <property type="protein sequence ID" value="RJO73751.1"/>
    <property type="molecule type" value="Genomic_DNA"/>
</dbReference>
<dbReference type="GO" id="GO:0006352">
    <property type="term" value="P:DNA-templated transcription initiation"/>
    <property type="evidence" value="ECO:0007669"/>
    <property type="project" value="InterPro"/>
</dbReference>
<dbReference type="Pfam" id="PF08281">
    <property type="entry name" value="Sigma70_r4_2"/>
    <property type="match status" value="1"/>
</dbReference>
<dbReference type="Gene3D" id="1.10.1740.10">
    <property type="match status" value="1"/>
</dbReference>
<evidence type="ECO:0000256" key="3">
    <source>
        <dbReference type="ARBA" id="ARBA00023082"/>
    </source>
</evidence>
<accession>A0A3A4K5G8</accession>
<dbReference type="Proteomes" id="UP000266677">
    <property type="component" value="Unassembled WGS sequence"/>
</dbReference>
<comment type="similarity">
    <text evidence="1">Belongs to the sigma-70 factor family. ECF subfamily.</text>
</comment>
<proteinExistence type="inferred from homology"/>
<dbReference type="AlphaFoldDB" id="A0A3A4K5G8"/>
<dbReference type="Pfam" id="PF04542">
    <property type="entry name" value="Sigma70_r2"/>
    <property type="match status" value="1"/>
</dbReference>
<keyword evidence="11" id="KW-1185">Reference proteome</keyword>
<feature type="domain" description="DUF6596" evidence="9">
    <location>
        <begin position="180"/>
        <end position="279"/>
    </location>
</feature>
<evidence type="ECO:0000256" key="1">
    <source>
        <dbReference type="ARBA" id="ARBA00010641"/>
    </source>
</evidence>
<evidence type="ECO:0000256" key="2">
    <source>
        <dbReference type="ARBA" id="ARBA00023015"/>
    </source>
</evidence>
<dbReference type="InterPro" id="IPR036388">
    <property type="entry name" value="WH-like_DNA-bd_sf"/>
</dbReference>
<name>A0A3A4K5G8_9NOCA</name>
<dbReference type="InterPro" id="IPR046531">
    <property type="entry name" value="DUF6596"/>
</dbReference>
<dbReference type="RefSeq" id="WP_120042827.1">
    <property type="nucleotide sequence ID" value="NZ_QZFU01000023.1"/>
</dbReference>
<dbReference type="InterPro" id="IPR007627">
    <property type="entry name" value="RNA_pol_sigma70_r2"/>
</dbReference>
<dbReference type="GO" id="GO:0016987">
    <property type="term" value="F:sigma factor activity"/>
    <property type="evidence" value="ECO:0007669"/>
    <property type="project" value="UniProtKB-KW"/>
</dbReference>
<dbReference type="InterPro" id="IPR013249">
    <property type="entry name" value="RNA_pol_sigma70_r4_t2"/>
</dbReference>
<feature type="domain" description="RNA polymerase sigma factor 70 region 4 type 2" evidence="8">
    <location>
        <begin position="111"/>
        <end position="162"/>
    </location>
</feature>
<evidence type="ECO:0000259" key="8">
    <source>
        <dbReference type="Pfam" id="PF08281"/>
    </source>
</evidence>
<organism evidence="10 11">
    <name type="scientific">Nocardia panacis</name>
    <dbReference type="NCBI Taxonomy" id="2340916"/>
    <lineage>
        <taxon>Bacteria</taxon>
        <taxon>Bacillati</taxon>
        <taxon>Actinomycetota</taxon>
        <taxon>Actinomycetes</taxon>
        <taxon>Mycobacteriales</taxon>
        <taxon>Nocardiaceae</taxon>
        <taxon>Nocardia</taxon>
    </lineage>
</organism>
<keyword evidence="2" id="KW-0805">Transcription regulation</keyword>
<evidence type="ECO:0000259" key="9">
    <source>
        <dbReference type="Pfam" id="PF20239"/>
    </source>
</evidence>
<evidence type="ECO:0000259" key="7">
    <source>
        <dbReference type="Pfam" id="PF04542"/>
    </source>
</evidence>
<comment type="caution">
    <text evidence="10">The sequence shown here is derived from an EMBL/GenBank/DDBJ whole genome shotgun (WGS) entry which is preliminary data.</text>
</comment>
<sequence length="407" mass="44224">MGAEYPGPLLRDSAPRVLGALVRRFGDFDACEDALQEAMLAASIQWPAEPPDNPYGWLVTVASRRVVDHIRGERARRDRESSSASRELPDALVAPGPEDEVGDQDDTLSLLFMCCHPALTPVSQVALTLRAVAGLTTGEIAGAFLVPESTMGARISRAKARIRATGSTLTMPEGPEFAERLDAVLQVLYLTFNEGYTASSGPELQRRDLAAEAIRLTRVIHRVLPEDGEVAGLLALMLLTDARRAARTDADGGLIPLAEQDRTRWDSSLIAEGAQLITETMRHAPLGPYQLQAAIASLHVQPETDWPQIEFLYRVLCRIAPNPMATLNHAIAVAMSRGPEAGLAMLADLAADDRMARHHRLAATRAHLLELAGDTAAARADYLLAARRTTSLPEQRYLRARAERLSS</sequence>
<protein>
    <submittedName>
        <fullName evidence="10">RNA polymerase sigma factor</fullName>
    </submittedName>
</protein>
<dbReference type="SUPFAM" id="SSF88659">
    <property type="entry name" value="Sigma3 and sigma4 domains of RNA polymerase sigma factors"/>
    <property type="match status" value="1"/>
</dbReference>
<evidence type="ECO:0000256" key="6">
    <source>
        <dbReference type="SAM" id="MobiDB-lite"/>
    </source>
</evidence>
<evidence type="ECO:0000256" key="5">
    <source>
        <dbReference type="ARBA" id="ARBA00023163"/>
    </source>
</evidence>
<dbReference type="PANTHER" id="PTHR47756">
    <property type="entry name" value="BLL6612 PROTEIN-RELATED"/>
    <property type="match status" value="1"/>
</dbReference>
<dbReference type="GO" id="GO:0003677">
    <property type="term" value="F:DNA binding"/>
    <property type="evidence" value="ECO:0007669"/>
    <property type="project" value="UniProtKB-KW"/>
</dbReference>
<dbReference type="SUPFAM" id="SSF88946">
    <property type="entry name" value="Sigma2 domain of RNA polymerase sigma factors"/>
    <property type="match status" value="1"/>
</dbReference>
<keyword evidence="4" id="KW-0238">DNA-binding</keyword>
<evidence type="ECO:0000256" key="4">
    <source>
        <dbReference type="ARBA" id="ARBA00023125"/>
    </source>
</evidence>
<reference evidence="10 11" key="1">
    <citation type="submission" date="2018-09" db="EMBL/GenBank/DDBJ databases">
        <title>YIM PH21274 draft genome.</title>
        <authorList>
            <person name="Miao C."/>
        </authorList>
    </citation>
    <scope>NUCLEOTIDE SEQUENCE [LARGE SCALE GENOMIC DNA]</scope>
    <source>
        <strain evidence="10 11">YIM PH 21724</strain>
    </source>
</reference>
<gene>
    <name evidence="10" type="ORF">D5S18_21555</name>
</gene>
<keyword evidence="3" id="KW-0731">Sigma factor</keyword>
<dbReference type="PANTHER" id="PTHR47756:SF2">
    <property type="entry name" value="BLL6612 PROTEIN"/>
    <property type="match status" value="1"/>
</dbReference>
<dbReference type="Gene3D" id="1.10.10.10">
    <property type="entry name" value="Winged helix-like DNA-binding domain superfamily/Winged helix DNA-binding domain"/>
    <property type="match status" value="1"/>
</dbReference>
<dbReference type="InterPro" id="IPR013324">
    <property type="entry name" value="RNA_pol_sigma_r3/r4-like"/>
</dbReference>